<comment type="caution">
    <text evidence="1">The sequence shown here is derived from an EMBL/GenBank/DDBJ whole genome shotgun (WGS) entry which is preliminary data.</text>
</comment>
<protein>
    <submittedName>
        <fullName evidence="1">Uncharacterized protein</fullName>
    </submittedName>
</protein>
<sequence length="95" mass="10971">MRVLTPVTYLSKLPGILTLAALLQLELFRLMPDLPTSHCHCDSTNYSGKSCGCLRCSRHFYFFCWLTHENQSSRLCGWRWFPTMELSLSQLPGRT</sequence>
<gene>
    <name evidence="1" type="ORF">EpCFBP13511_09885</name>
</gene>
<reference evidence="1 2" key="1">
    <citation type="journal article" date="2019" name="Sci. Rep.">
        <title>Differences in resource use lead to coexistence of seed-transmitted microbial populations.</title>
        <authorList>
            <person name="Torres-Cortes G."/>
            <person name="Garcia B.J."/>
            <person name="Compant S."/>
            <person name="Rezki S."/>
            <person name="Jones P."/>
            <person name="Preveaux A."/>
            <person name="Briand M."/>
            <person name="Roulet A."/>
            <person name="Bouchez O."/>
            <person name="Jacobson D."/>
            <person name="Barret M."/>
        </authorList>
    </citation>
    <scope>NUCLEOTIDE SEQUENCE [LARGE SCALE GENOMIC DNA]</scope>
    <source>
        <strain evidence="1 2">CFBP13511</strain>
    </source>
</reference>
<dbReference type="AlphaFoldDB" id="A0A4U3FAU3"/>
<proteinExistence type="predicted"/>
<evidence type="ECO:0000313" key="2">
    <source>
        <dbReference type="Proteomes" id="UP000306393"/>
    </source>
</evidence>
<name>A0A4U3FAU3_9GAMM</name>
<dbReference type="Proteomes" id="UP000306393">
    <property type="component" value="Unassembled WGS sequence"/>
</dbReference>
<organism evidence="1 2">
    <name type="scientific">Erwinia persicina</name>
    <dbReference type="NCBI Taxonomy" id="55211"/>
    <lineage>
        <taxon>Bacteria</taxon>
        <taxon>Pseudomonadati</taxon>
        <taxon>Pseudomonadota</taxon>
        <taxon>Gammaproteobacteria</taxon>
        <taxon>Enterobacterales</taxon>
        <taxon>Erwiniaceae</taxon>
        <taxon>Erwinia</taxon>
    </lineage>
</organism>
<accession>A0A4U3FAU3</accession>
<dbReference type="EMBL" id="QGAC01000008">
    <property type="protein sequence ID" value="TKJ90788.1"/>
    <property type="molecule type" value="Genomic_DNA"/>
</dbReference>
<evidence type="ECO:0000313" key="1">
    <source>
        <dbReference type="EMBL" id="TKJ90788.1"/>
    </source>
</evidence>